<dbReference type="SMART" id="SM00382">
    <property type="entry name" value="AAA"/>
    <property type="match status" value="1"/>
</dbReference>
<evidence type="ECO:0000256" key="7">
    <source>
        <dbReference type="SAM" id="Phobius"/>
    </source>
</evidence>
<dbReference type="PROSITE" id="PS50929">
    <property type="entry name" value="ABC_TM1F"/>
    <property type="match status" value="1"/>
</dbReference>
<feature type="transmembrane region" description="Helical" evidence="7">
    <location>
        <begin position="152"/>
        <end position="170"/>
    </location>
</feature>
<dbReference type="Gene3D" id="3.40.50.300">
    <property type="entry name" value="P-loop containing nucleotide triphosphate hydrolases"/>
    <property type="match status" value="1"/>
</dbReference>
<keyword evidence="3" id="KW-0547">Nucleotide-binding</keyword>
<evidence type="ECO:0000256" key="2">
    <source>
        <dbReference type="ARBA" id="ARBA00022692"/>
    </source>
</evidence>
<dbReference type="Proteomes" id="UP001596266">
    <property type="component" value="Unassembled WGS sequence"/>
</dbReference>
<keyword evidence="6 7" id="KW-0472">Membrane</keyword>
<organism evidence="10 11">
    <name type="scientific">Luteococcus sanguinis</name>
    <dbReference type="NCBI Taxonomy" id="174038"/>
    <lineage>
        <taxon>Bacteria</taxon>
        <taxon>Bacillati</taxon>
        <taxon>Actinomycetota</taxon>
        <taxon>Actinomycetes</taxon>
        <taxon>Propionibacteriales</taxon>
        <taxon>Propionibacteriaceae</taxon>
        <taxon>Luteococcus</taxon>
    </lineage>
</organism>
<dbReference type="InterPro" id="IPR027417">
    <property type="entry name" value="P-loop_NTPase"/>
</dbReference>
<dbReference type="Pfam" id="PF00664">
    <property type="entry name" value="ABC_membrane"/>
    <property type="match status" value="1"/>
</dbReference>
<dbReference type="PANTHER" id="PTHR43394:SF1">
    <property type="entry name" value="ATP-BINDING CASSETTE SUB-FAMILY B MEMBER 10, MITOCHONDRIAL"/>
    <property type="match status" value="1"/>
</dbReference>
<evidence type="ECO:0000259" key="9">
    <source>
        <dbReference type="PROSITE" id="PS50929"/>
    </source>
</evidence>
<dbReference type="InterPro" id="IPR011527">
    <property type="entry name" value="ABC1_TM_dom"/>
</dbReference>
<gene>
    <name evidence="10" type="ORF">ACFP57_09375</name>
</gene>
<feature type="transmembrane region" description="Helical" evidence="7">
    <location>
        <begin position="30"/>
        <end position="55"/>
    </location>
</feature>
<accession>A0ABW1X1H5</accession>
<feature type="domain" description="ABC transporter" evidence="8">
    <location>
        <begin position="349"/>
        <end position="570"/>
    </location>
</feature>
<dbReference type="CDD" id="cd07346">
    <property type="entry name" value="ABC_6TM_exporters"/>
    <property type="match status" value="1"/>
</dbReference>
<keyword evidence="11" id="KW-1185">Reference proteome</keyword>
<name>A0ABW1X1H5_9ACTN</name>
<dbReference type="InterPro" id="IPR003593">
    <property type="entry name" value="AAA+_ATPase"/>
</dbReference>
<feature type="transmembrane region" description="Helical" evidence="7">
    <location>
        <begin position="176"/>
        <end position="194"/>
    </location>
</feature>
<protein>
    <submittedName>
        <fullName evidence="10">ABC transporter ATP-binding protein</fullName>
    </submittedName>
</protein>
<dbReference type="PANTHER" id="PTHR43394">
    <property type="entry name" value="ATP-DEPENDENT PERMEASE MDL1, MITOCHONDRIAL"/>
    <property type="match status" value="1"/>
</dbReference>
<dbReference type="Gene3D" id="1.20.1560.10">
    <property type="entry name" value="ABC transporter type 1, transmembrane domain"/>
    <property type="match status" value="1"/>
</dbReference>
<evidence type="ECO:0000256" key="3">
    <source>
        <dbReference type="ARBA" id="ARBA00022741"/>
    </source>
</evidence>
<evidence type="ECO:0000313" key="10">
    <source>
        <dbReference type="EMBL" id="MFC6397186.1"/>
    </source>
</evidence>
<dbReference type="RefSeq" id="WP_343884618.1">
    <property type="nucleotide sequence ID" value="NZ_BAAAKI010000003.1"/>
</dbReference>
<dbReference type="PROSITE" id="PS50893">
    <property type="entry name" value="ABC_TRANSPORTER_2"/>
    <property type="match status" value="1"/>
</dbReference>
<dbReference type="SUPFAM" id="SSF90123">
    <property type="entry name" value="ABC transporter transmembrane region"/>
    <property type="match status" value="1"/>
</dbReference>
<dbReference type="InterPro" id="IPR039421">
    <property type="entry name" value="Type_1_exporter"/>
</dbReference>
<dbReference type="GO" id="GO:0005524">
    <property type="term" value="F:ATP binding"/>
    <property type="evidence" value="ECO:0007669"/>
    <property type="project" value="UniProtKB-KW"/>
</dbReference>
<keyword evidence="4 10" id="KW-0067">ATP-binding</keyword>
<evidence type="ECO:0000256" key="1">
    <source>
        <dbReference type="ARBA" id="ARBA00004651"/>
    </source>
</evidence>
<evidence type="ECO:0000256" key="5">
    <source>
        <dbReference type="ARBA" id="ARBA00022989"/>
    </source>
</evidence>
<dbReference type="InterPro" id="IPR036640">
    <property type="entry name" value="ABC1_TM_sf"/>
</dbReference>
<evidence type="ECO:0000256" key="6">
    <source>
        <dbReference type="ARBA" id="ARBA00023136"/>
    </source>
</evidence>
<dbReference type="EMBL" id="JBHSUA010000018">
    <property type="protein sequence ID" value="MFC6397186.1"/>
    <property type="molecule type" value="Genomic_DNA"/>
</dbReference>
<feature type="domain" description="ABC transmembrane type-1" evidence="9">
    <location>
        <begin position="31"/>
        <end position="312"/>
    </location>
</feature>
<dbReference type="InterPro" id="IPR003439">
    <property type="entry name" value="ABC_transporter-like_ATP-bd"/>
</dbReference>
<dbReference type="SUPFAM" id="SSF52540">
    <property type="entry name" value="P-loop containing nucleoside triphosphate hydrolases"/>
    <property type="match status" value="1"/>
</dbReference>
<dbReference type="Pfam" id="PF00005">
    <property type="entry name" value="ABC_tran"/>
    <property type="match status" value="1"/>
</dbReference>
<evidence type="ECO:0000259" key="8">
    <source>
        <dbReference type="PROSITE" id="PS50893"/>
    </source>
</evidence>
<comment type="subcellular location">
    <subcellularLocation>
        <location evidence="1">Cell membrane</location>
        <topology evidence="1">Multi-pass membrane protein</topology>
    </subcellularLocation>
</comment>
<evidence type="ECO:0000313" key="11">
    <source>
        <dbReference type="Proteomes" id="UP001596266"/>
    </source>
</evidence>
<sequence>MRAIPLATYVPIERNGVVTGRDFKPRTRDWILVVGVGLIEVICLVAFTLALRWVIDSLTPTTVGAAYEQSFRRSLVMVAIMAGLALLMGLLRTLEFGLAEAAGYEAVRRLRMKMYSHLLGMTPDQLRHRARGGLLLRLTGDLSMLRMWLSRGLLTGTVALLELVVGIGLVAWLNPWIALAMVLGLSITALLSLTQGRSMRRATKVMRRRRSLLIGSIDEQINSLAVVQVGARTGGEYARLARQNDSLTESLNAVAWLRGRLRGLAYMGSTLVSALVLAVGVIEVHAGATTIGATVAALLISRFMSRPIRTLGLAHDYWHRAQVSRQKIMEFHASSSRGTERGEQPRLRVRRGAIQLRDVSSGVLVDVNMDVPAGRVVALTGPSRSGKSTLLQVVAGLQDPTQGEVWIDDQPLSSTSPESLFRQIGVVSPDLPLMRGTIHRNLTYDQPDVNDGQLHRVCLALGVDQMLLRHPDGMETWLTEGGANLSLSERQLLKIARALIPNPPILLLDEPTVWLDDDSKARFLAYLRRQQSTVLLVTHDPEVIAVADETWHLAAGQQPRRIAPVWTKEISA</sequence>
<comment type="caution">
    <text evidence="10">The sequence shown here is derived from an EMBL/GenBank/DDBJ whole genome shotgun (WGS) entry which is preliminary data.</text>
</comment>
<keyword evidence="5 7" id="KW-1133">Transmembrane helix</keyword>
<evidence type="ECO:0000256" key="4">
    <source>
        <dbReference type="ARBA" id="ARBA00022840"/>
    </source>
</evidence>
<proteinExistence type="predicted"/>
<keyword evidence="2 7" id="KW-0812">Transmembrane</keyword>
<reference evidence="11" key="1">
    <citation type="journal article" date="2019" name="Int. J. Syst. Evol. Microbiol.">
        <title>The Global Catalogue of Microorganisms (GCM) 10K type strain sequencing project: providing services to taxonomists for standard genome sequencing and annotation.</title>
        <authorList>
            <consortium name="The Broad Institute Genomics Platform"/>
            <consortium name="The Broad Institute Genome Sequencing Center for Infectious Disease"/>
            <person name="Wu L."/>
            <person name="Ma J."/>
        </authorList>
    </citation>
    <scope>NUCLEOTIDE SEQUENCE [LARGE SCALE GENOMIC DNA]</scope>
    <source>
        <strain evidence="11">CGMCC 1.15277</strain>
    </source>
</reference>
<feature type="transmembrane region" description="Helical" evidence="7">
    <location>
        <begin position="75"/>
        <end position="94"/>
    </location>
</feature>